<dbReference type="Gene3D" id="3.40.630.30">
    <property type="match status" value="1"/>
</dbReference>
<dbReference type="OrthoDB" id="5459937at2"/>
<dbReference type="EMBL" id="QDKM01000002">
    <property type="protein sequence ID" value="PVH29769.1"/>
    <property type="molecule type" value="Genomic_DNA"/>
</dbReference>
<dbReference type="SUPFAM" id="SSF55729">
    <property type="entry name" value="Acyl-CoA N-acyltransferases (Nat)"/>
    <property type="match status" value="1"/>
</dbReference>
<dbReference type="InterPro" id="IPR016181">
    <property type="entry name" value="Acyl_CoA_acyltransferase"/>
</dbReference>
<dbReference type="PANTHER" id="PTHR43072">
    <property type="entry name" value="N-ACETYLTRANSFERASE"/>
    <property type="match status" value="1"/>
</dbReference>
<sequence length="186" mass="19508">MVGAAPRCPCALGAVSDTTGCAGTFVIRAARLEDAAAMAVIWNQIIRDTVFTFTAVEVTEESCRNFIAARQQAGRAVLVATAGEKLTGFASYDQFRGAAGYAGAMEHSIYLADTARGQGIGAALLAALETHACGQSHRLFIGAISAQNTAALTFHRKQGFATVAQIPQAGWKFGAPQDLVLVQKFL</sequence>
<dbReference type="PROSITE" id="PS51186">
    <property type="entry name" value="GNAT"/>
    <property type="match status" value="1"/>
</dbReference>
<dbReference type="CDD" id="cd04301">
    <property type="entry name" value="NAT_SF"/>
    <property type="match status" value="1"/>
</dbReference>
<gene>
    <name evidence="4" type="ORF">DDE20_06585</name>
</gene>
<accession>A0A2T8HWG5</accession>
<keyword evidence="1 4" id="KW-0808">Transferase</keyword>
<evidence type="ECO:0000259" key="3">
    <source>
        <dbReference type="PROSITE" id="PS51186"/>
    </source>
</evidence>
<dbReference type="GO" id="GO:0016747">
    <property type="term" value="F:acyltransferase activity, transferring groups other than amino-acyl groups"/>
    <property type="evidence" value="ECO:0007669"/>
    <property type="project" value="InterPro"/>
</dbReference>
<keyword evidence="5" id="KW-1185">Reference proteome</keyword>
<name>A0A2T8HWG5_9RHOB</name>
<keyword evidence="2" id="KW-0012">Acyltransferase</keyword>
<comment type="caution">
    <text evidence="4">The sequence shown here is derived from an EMBL/GenBank/DDBJ whole genome shotgun (WGS) entry which is preliminary data.</text>
</comment>
<reference evidence="4 5" key="1">
    <citation type="submission" date="2018-04" db="EMBL/GenBank/DDBJ databases">
        <title>Pararhodobacter oceanense sp. nov., isolated from marine intertidal sediment.</title>
        <authorList>
            <person name="Wang X.-L."/>
            <person name="Du Z.-J."/>
        </authorList>
    </citation>
    <scope>NUCLEOTIDE SEQUENCE [LARGE SCALE GENOMIC DNA]</scope>
    <source>
        <strain evidence="4 5">AM505</strain>
    </source>
</reference>
<evidence type="ECO:0000313" key="4">
    <source>
        <dbReference type="EMBL" id="PVH29769.1"/>
    </source>
</evidence>
<dbReference type="Pfam" id="PF13420">
    <property type="entry name" value="Acetyltransf_4"/>
    <property type="match status" value="1"/>
</dbReference>
<feature type="domain" description="N-acetyltransferase" evidence="3">
    <location>
        <begin position="25"/>
        <end position="186"/>
    </location>
</feature>
<dbReference type="Proteomes" id="UP000245911">
    <property type="component" value="Unassembled WGS sequence"/>
</dbReference>
<dbReference type="InterPro" id="IPR000182">
    <property type="entry name" value="GNAT_dom"/>
</dbReference>
<evidence type="ECO:0000256" key="1">
    <source>
        <dbReference type="ARBA" id="ARBA00022679"/>
    </source>
</evidence>
<proteinExistence type="predicted"/>
<evidence type="ECO:0000313" key="5">
    <source>
        <dbReference type="Proteomes" id="UP000245911"/>
    </source>
</evidence>
<dbReference type="AlphaFoldDB" id="A0A2T8HWG5"/>
<protein>
    <submittedName>
        <fullName evidence="4">GNAT family N-acetyltransferase</fullName>
    </submittedName>
</protein>
<dbReference type="PANTHER" id="PTHR43072:SF23">
    <property type="entry name" value="UPF0039 PROTEIN C11D3.02C"/>
    <property type="match status" value="1"/>
</dbReference>
<evidence type="ECO:0000256" key="2">
    <source>
        <dbReference type="ARBA" id="ARBA00023315"/>
    </source>
</evidence>
<organism evidence="4 5">
    <name type="scientific">Pararhodobacter oceanensis</name>
    <dbReference type="NCBI Taxonomy" id="2172121"/>
    <lineage>
        <taxon>Bacteria</taxon>
        <taxon>Pseudomonadati</taxon>
        <taxon>Pseudomonadota</taxon>
        <taxon>Alphaproteobacteria</taxon>
        <taxon>Rhodobacterales</taxon>
        <taxon>Paracoccaceae</taxon>
        <taxon>Pararhodobacter</taxon>
    </lineage>
</organism>